<feature type="transmembrane region" description="Helical" evidence="6">
    <location>
        <begin position="525"/>
        <end position="548"/>
    </location>
</feature>
<evidence type="ECO:0000256" key="2">
    <source>
        <dbReference type="ARBA" id="ARBA00006510"/>
    </source>
</evidence>
<feature type="transmembrane region" description="Helical" evidence="6">
    <location>
        <begin position="667"/>
        <end position="692"/>
    </location>
</feature>
<dbReference type="Proteomes" id="UP001190640">
    <property type="component" value="Chromosome 4"/>
</dbReference>
<name>A0AA97KWA2_EUBMA</name>
<feature type="transmembrane region" description="Helical" evidence="6">
    <location>
        <begin position="489"/>
        <end position="509"/>
    </location>
</feature>
<proteinExistence type="inferred from homology"/>
<keyword evidence="3 6" id="KW-0812">Transmembrane</keyword>
<feature type="transmembrane region" description="Helical" evidence="6">
    <location>
        <begin position="621"/>
        <end position="646"/>
    </location>
</feature>
<keyword evidence="4 6" id="KW-1133">Transmembrane helix</keyword>
<dbReference type="Pfam" id="PF07810">
    <property type="entry name" value="TMC"/>
    <property type="match status" value="1"/>
</dbReference>
<keyword evidence="8" id="KW-1185">Reference proteome</keyword>
<comment type="similarity">
    <text evidence="2 6">Belongs to the TMC family.</text>
</comment>
<dbReference type="InterPro" id="IPR012496">
    <property type="entry name" value="TMC_dom"/>
</dbReference>
<dbReference type="PANTHER" id="PTHR23302:SF4">
    <property type="entry name" value="TRANSMEMBRANE CHANNEL-LIKE PROTEIN 6"/>
    <property type="match status" value="1"/>
</dbReference>
<dbReference type="RefSeq" id="XP_054832981.1">
    <property type="nucleotide sequence ID" value="XM_054977006.1"/>
</dbReference>
<feature type="transmembrane region" description="Helical" evidence="6">
    <location>
        <begin position="260"/>
        <end position="284"/>
    </location>
</feature>
<dbReference type="GO" id="GO:0008381">
    <property type="term" value="F:mechanosensitive monoatomic ion channel activity"/>
    <property type="evidence" value="ECO:0007669"/>
    <property type="project" value="TreeGrafter"/>
</dbReference>
<keyword evidence="5 6" id="KW-0472">Membrane</keyword>
<evidence type="ECO:0000313" key="9">
    <source>
        <dbReference type="RefSeq" id="XP_054832981.1"/>
    </source>
</evidence>
<reference evidence="9" key="1">
    <citation type="submission" date="2025-08" db="UniProtKB">
        <authorList>
            <consortium name="RefSeq"/>
        </authorList>
    </citation>
    <scope>IDENTIFICATION</scope>
    <source>
        <tissue evidence="9">Blood</tissue>
    </source>
</reference>
<gene>
    <name evidence="9" type="primary">TMC6</name>
</gene>
<dbReference type="PANTHER" id="PTHR23302">
    <property type="entry name" value="TRANSMEMBRANE CHANNEL-RELATED"/>
    <property type="match status" value="1"/>
</dbReference>
<feature type="transmembrane region" description="Helical" evidence="6">
    <location>
        <begin position="353"/>
        <end position="374"/>
    </location>
</feature>
<evidence type="ECO:0000256" key="4">
    <source>
        <dbReference type="ARBA" id="ARBA00022989"/>
    </source>
</evidence>
<dbReference type="CTD" id="11322"/>
<organism evidence="8 9">
    <name type="scientific">Eublepharis macularius</name>
    <name type="common">Leopard gecko</name>
    <name type="synonym">Cyrtodactylus macularius</name>
    <dbReference type="NCBI Taxonomy" id="481883"/>
    <lineage>
        <taxon>Eukaryota</taxon>
        <taxon>Metazoa</taxon>
        <taxon>Chordata</taxon>
        <taxon>Craniata</taxon>
        <taxon>Vertebrata</taxon>
        <taxon>Euteleostomi</taxon>
        <taxon>Lepidosauria</taxon>
        <taxon>Squamata</taxon>
        <taxon>Bifurcata</taxon>
        <taxon>Gekkota</taxon>
        <taxon>Eublepharidae</taxon>
        <taxon>Eublepharinae</taxon>
        <taxon>Eublepharis</taxon>
    </lineage>
</organism>
<dbReference type="GeneID" id="129328164"/>
<comment type="subcellular location">
    <subcellularLocation>
        <location evidence="1 6">Membrane</location>
        <topology evidence="1 6">Multi-pass membrane protein</topology>
    </subcellularLocation>
</comment>
<dbReference type="InterPro" id="IPR038900">
    <property type="entry name" value="TMC"/>
</dbReference>
<protein>
    <recommendedName>
        <fullName evidence="6">Transmembrane channel-like protein</fullName>
    </recommendedName>
</protein>
<evidence type="ECO:0000259" key="7">
    <source>
        <dbReference type="Pfam" id="PF07810"/>
    </source>
</evidence>
<dbReference type="GO" id="GO:0005886">
    <property type="term" value="C:plasma membrane"/>
    <property type="evidence" value="ECO:0007669"/>
    <property type="project" value="InterPro"/>
</dbReference>
<feature type="transmembrane region" description="Helical" evidence="6">
    <location>
        <begin position="737"/>
        <end position="759"/>
    </location>
</feature>
<feature type="transmembrane region" description="Helical" evidence="6">
    <location>
        <begin position="443"/>
        <end position="468"/>
    </location>
</feature>
<dbReference type="KEGG" id="emc:129328164"/>
<evidence type="ECO:0000256" key="5">
    <source>
        <dbReference type="ARBA" id="ARBA00023136"/>
    </source>
</evidence>
<feature type="domain" description="TMC" evidence="7">
    <location>
        <begin position="559"/>
        <end position="665"/>
    </location>
</feature>
<evidence type="ECO:0000256" key="6">
    <source>
        <dbReference type="RuleBase" id="RU310713"/>
    </source>
</evidence>
<evidence type="ECO:0000313" key="8">
    <source>
        <dbReference type="Proteomes" id="UP001190640"/>
    </source>
</evidence>
<feature type="transmembrane region" description="Helical" evidence="6">
    <location>
        <begin position="568"/>
        <end position="593"/>
    </location>
</feature>
<sequence>METSGCLILEMKTNDKKSQAPSPYDEGAVHDSFHQLIQEQSWLAEREMVEMEEMTNVASRGRENLAYTASPARRSDAWEATEEHPGFSSATLRILASMPSRTIGRSRGAVLSQYYNRTARLRRRSARAPLQEVSRSARPSLRQLGIELDSSHEEENTKRSLLVKELQSLPANQRVNMLQNMPLSLAEKRSLRQDSSGHSGTLRKPKTTAPLSHCSRLKYYIIIGFRNLWYSLLSFLHALQPWHYSLKQISGRFGSSILSYFVFLKTLLMFNLFIFLILLVFVVAMQAAYPPATPNNITFTGLEPLTGAGYFSHTLMYYGYYSNFTLNDPCASSSNTQRCQQSRDVRLPYNMPLAYVFAIGVSFIVTCILLVYSMSRSFGESYRVGSASGDLAIKVFCSWDYKVIQARSVRIQSENICTQLKECLAEQQSKSHPLNLCKRLQKLIVLLLAWMISLGTVMGCVIAIYYFSEYIHQVHHDRLARSIQTGNEALLLALPLLVSLINLLMPYMYNLLAAWEKQESPVLEVYIAICRNLILKMVVLGLLCYHWLSRKVTSSKIKCWETFVGQELYRLVVMDFIFTLLDTFFGELIWRIILEKKKQSKQRPEFDIARNVLELIYGQTLTWLGVFFAPLLPAVQILKLLLLFYIKKTSLMRNCQSPSKPWRASHMSTIFISLLCFPSFLGASVFLSYTIWSVRPSKICGPFQSLATIYDSAKLWVTQLEKSNPNLTWFTWIHQHMIQNTFFLFVISGILLAVIYLNIQVVKGQRRIISLLKEQIANEGEDKTFLIQKLHAVYGK</sequence>
<evidence type="ECO:0000256" key="1">
    <source>
        <dbReference type="ARBA" id="ARBA00004141"/>
    </source>
</evidence>
<evidence type="ECO:0000256" key="3">
    <source>
        <dbReference type="ARBA" id="ARBA00022692"/>
    </source>
</evidence>
<dbReference type="AlphaFoldDB" id="A0AA97KWA2"/>
<accession>A0AA97KWA2</accession>